<protein>
    <recommendedName>
        <fullName evidence="3">methylated-DNA--[protein]-cysteine S-methyltransferase</fullName>
        <ecNumber evidence="3">2.1.1.63</ecNumber>
    </recommendedName>
</protein>
<name>A0A644T613_9ZZZZ</name>
<dbReference type="PANTHER" id="PTHR10815">
    <property type="entry name" value="METHYLATED-DNA--PROTEIN-CYSTEINE METHYLTRANSFERASE"/>
    <property type="match status" value="1"/>
</dbReference>
<dbReference type="CDD" id="cd06445">
    <property type="entry name" value="ATase"/>
    <property type="match status" value="1"/>
</dbReference>
<proteinExistence type="inferred from homology"/>
<comment type="catalytic activity">
    <reaction evidence="8">
        <text>a 6-O-methyl-2'-deoxyguanosine in DNA + L-cysteinyl-[protein] = S-methyl-L-cysteinyl-[protein] + a 2'-deoxyguanosine in DNA</text>
        <dbReference type="Rhea" id="RHEA:24000"/>
        <dbReference type="Rhea" id="RHEA-COMP:10131"/>
        <dbReference type="Rhea" id="RHEA-COMP:10132"/>
        <dbReference type="Rhea" id="RHEA-COMP:11367"/>
        <dbReference type="Rhea" id="RHEA-COMP:11368"/>
        <dbReference type="ChEBI" id="CHEBI:29950"/>
        <dbReference type="ChEBI" id="CHEBI:82612"/>
        <dbReference type="ChEBI" id="CHEBI:85445"/>
        <dbReference type="ChEBI" id="CHEBI:85448"/>
        <dbReference type="EC" id="2.1.1.63"/>
    </reaction>
</comment>
<comment type="caution">
    <text evidence="10">The sequence shown here is derived from an EMBL/GenBank/DDBJ whole genome shotgun (WGS) entry which is preliminary data.</text>
</comment>
<dbReference type="InterPro" id="IPR036388">
    <property type="entry name" value="WH-like_DNA-bd_sf"/>
</dbReference>
<gene>
    <name evidence="10" type="primary">ada_2</name>
    <name evidence="10" type="ORF">SDC9_07973</name>
</gene>
<dbReference type="FunFam" id="1.10.10.10:FF:000214">
    <property type="entry name" value="Methylated-DNA--protein-cysteine methyltransferase"/>
    <property type="match status" value="1"/>
</dbReference>
<dbReference type="SUPFAM" id="SSF46767">
    <property type="entry name" value="Methylated DNA-protein cysteine methyltransferase, C-terminal domain"/>
    <property type="match status" value="1"/>
</dbReference>
<evidence type="ECO:0000256" key="7">
    <source>
        <dbReference type="ARBA" id="ARBA00023204"/>
    </source>
</evidence>
<evidence type="ECO:0000256" key="4">
    <source>
        <dbReference type="ARBA" id="ARBA00022603"/>
    </source>
</evidence>
<dbReference type="PROSITE" id="PS00374">
    <property type="entry name" value="MGMT"/>
    <property type="match status" value="1"/>
</dbReference>
<dbReference type="InterPro" id="IPR036217">
    <property type="entry name" value="MethylDNA_cys_MeTrfase_DNAb"/>
</dbReference>
<comment type="catalytic activity">
    <reaction evidence="1">
        <text>a 4-O-methyl-thymidine in DNA + L-cysteinyl-[protein] = a thymidine in DNA + S-methyl-L-cysteinyl-[protein]</text>
        <dbReference type="Rhea" id="RHEA:53428"/>
        <dbReference type="Rhea" id="RHEA-COMP:10131"/>
        <dbReference type="Rhea" id="RHEA-COMP:10132"/>
        <dbReference type="Rhea" id="RHEA-COMP:13555"/>
        <dbReference type="Rhea" id="RHEA-COMP:13556"/>
        <dbReference type="ChEBI" id="CHEBI:29950"/>
        <dbReference type="ChEBI" id="CHEBI:82612"/>
        <dbReference type="ChEBI" id="CHEBI:137386"/>
        <dbReference type="ChEBI" id="CHEBI:137387"/>
        <dbReference type="EC" id="2.1.1.63"/>
    </reaction>
</comment>
<dbReference type="PANTHER" id="PTHR10815:SF13">
    <property type="entry name" value="METHYLATED-DNA--PROTEIN-CYSTEINE METHYLTRANSFERASE"/>
    <property type="match status" value="1"/>
</dbReference>
<dbReference type="GO" id="GO:0006281">
    <property type="term" value="P:DNA repair"/>
    <property type="evidence" value="ECO:0007669"/>
    <property type="project" value="UniProtKB-KW"/>
</dbReference>
<dbReference type="GO" id="GO:0003908">
    <property type="term" value="F:methylated-DNA-[protein]-cysteine S-methyltransferase activity"/>
    <property type="evidence" value="ECO:0007669"/>
    <property type="project" value="UniProtKB-EC"/>
</dbReference>
<dbReference type="InterPro" id="IPR014048">
    <property type="entry name" value="MethylDNA_cys_MeTrfase_DNA-bd"/>
</dbReference>
<dbReference type="NCBIfam" id="TIGR00589">
    <property type="entry name" value="ogt"/>
    <property type="match status" value="1"/>
</dbReference>
<feature type="domain" description="Methylated-DNA-[protein]-cysteine S-methyltransferase DNA binding" evidence="9">
    <location>
        <begin position="11"/>
        <end position="93"/>
    </location>
</feature>
<dbReference type="Gene3D" id="1.10.10.10">
    <property type="entry name" value="Winged helix-like DNA-binding domain superfamily/Winged helix DNA-binding domain"/>
    <property type="match status" value="1"/>
</dbReference>
<evidence type="ECO:0000256" key="1">
    <source>
        <dbReference type="ARBA" id="ARBA00001286"/>
    </source>
</evidence>
<organism evidence="10">
    <name type="scientific">bioreactor metagenome</name>
    <dbReference type="NCBI Taxonomy" id="1076179"/>
    <lineage>
        <taxon>unclassified sequences</taxon>
        <taxon>metagenomes</taxon>
        <taxon>ecological metagenomes</taxon>
    </lineage>
</organism>
<keyword evidence="4" id="KW-0489">Methyltransferase</keyword>
<evidence type="ECO:0000313" key="10">
    <source>
        <dbReference type="EMBL" id="MPL62353.1"/>
    </source>
</evidence>
<sequence>MKKDFHQEGTPFQQKVWAELLKIKKGEIITYKELAKRIGKPKAVRAVGNAVAKNKLLVKVPCHRVVRSDGKIGKYSGKGGTKEKLRLLKSEGVNTSLFKL</sequence>
<dbReference type="InterPro" id="IPR001497">
    <property type="entry name" value="MethylDNA_cys_MeTrfase_AS"/>
</dbReference>
<dbReference type="Pfam" id="PF01035">
    <property type="entry name" value="DNA_binding_1"/>
    <property type="match status" value="1"/>
</dbReference>
<accession>A0A644T613</accession>
<keyword evidence="5" id="KW-0808">Transferase</keyword>
<evidence type="ECO:0000256" key="6">
    <source>
        <dbReference type="ARBA" id="ARBA00022763"/>
    </source>
</evidence>
<comment type="similarity">
    <text evidence="2">Belongs to the MGMT family.</text>
</comment>
<keyword evidence="6" id="KW-0227">DNA damage</keyword>
<evidence type="ECO:0000256" key="2">
    <source>
        <dbReference type="ARBA" id="ARBA00008711"/>
    </source>
</evidence>
<dbReference type="GO" id="GO:0032259">
    <property type="term" value="P:methylation"/>
    <property type="evidence" value="ECO:0007669"/>
    <property type="project" value="UniProtKB-KW"/>
</dbReference>
<evidence type="ECO:0000256" key="3">
    <source>
        <dbReference type="ARBA" id="ARBA00011918"/>
    </source>
</evidence>
<keyword evidence="7" id="KW-0234">DNA repair</keyword>
<evidence type="ECO:0000256" key="8">
    <source>
        <dbReference type="ARBA" id="ARBA00049348"/>
    </source>
</evidence>
<evidence type="ECO:0000256" key="5">
    <source>
        <dbReference type="ARBA" id="ARBA00022679"/>
    </source>
</evidence>
<dbReference type="EC" id="2.1.1.63" evidence="3"/>
<dbReference type="EMBL" id="VSSQ01000017">
    <property type="protein sequence ID" value="MPL62353.1"/>
    <property type="molecule type" value="Genomic_DNA"/>
</dbReference>
<evidence type="ECO:0000259" key="9">
    <source>
        <dbReference type="Pfam" id="PF01035"/>
    </source>
</evidence>
<reference evidence="10" key="1">
    <citation type="submission" date="2019-08" db="EMBL/GenBank/DDBJ databases">
        <authorList>
            <person name="Kucharzyk K."/>
            <person name="Murdoch R.W."/>
            <person name="Higgins S."/>
            <person name="Loffler F."/>
        </authorList>
    </citation>
    <scope>NUCLEOTIDE SEQUENCE</scope>
</reference>
<dbReference type="AlphaFoldDB" id="A0A644T613"/>